<name>A0A9W3DRU9_RAPSA</name>
<keyword evidence="4" id="KW-1185">Reference proteome</keyword>
<dbReference type="Pfam" id="PF17835">
    <property type="entry name" value="NOG1_N"/>
    <property type="match status" value="1"/>
</dbReference>
<dbReference type="KEGG" id="rsz:108858006"/>
<dbReference type="Proteomes" id="UP000504610">
    <property type="component" value="Chromosome 5"/>
</dbReference>
<dbReference type="RefSeq" id="XP_056866497.1">
    <property type="nucleotide sequence ID" value="XM_057010517.1"/>
</dbReference>
<sequence>MQSDFKHINVVPIGNEFFDHHLPSTTQSRVPSSSRLKLTRLRKLHTRHVTNTHLTFSNKLSTILRDFPPPDDIHHLYSDLLRLVLDKKRYSFSLGQVHTARRLIANVAHDYANLVEFVGSGKECKALRASAVAGMFSVVNEITPALAYLEQVRQHMVNLPSVDPEAPSLLVSGYPHADNKARFVNGVVGFRTESVAFDVGCCFAGYDGLMRCQVIDRVLDKPECNVVVDALARHLGDAVVLFFLDVSGSSCGYGVADQVVFLLCVKAMFVDRPLLVVCDKSDLMRVSERDWELIEEMIGGMGEDVGLKISDLRIEEGVVSVKNVACERLLDQSGRLSCCVALEEARVLRNKYISPQEVDVEHRVSDVLFTLEELEQEVGEEEDDDKGSELFVDPDVLFRLEELEHEDGVEQCEKEKGGEEEDDDFVMAEERFTEEHKDQVVYIRKIQPLRILVAFGFCILVGNTYGAVQQCLSTLSF</sequence>
<evidence type="ECO:0000256" key="1">
    <source>
        <dbReference type="ARBA" id="ARBA00023134"/>
    </source>
</evidence>
<reference evidence="4" key="1">
    <citation type="journal article" date="2019" name="Database">
        <title>The radish genome database (RadishGD): an integrated information resource for radish genomics.</title>
        <authorList>
            <person name="Yu H.J."/>
            <person name="Baek S."/>
            <person name="Lee Y.J."/>
            <person name="Cho A."/>
            <person name="Mun J.H."/>
        </authorList>
    </citation>
    <scope>NUCLEOTIDE SEQUENCE [LARGE SCALE GENOMIC DNA]</scope>
    <source>
        <strain evidence="4">cv. WK10039</strain>
    </source>
</reference>
<proteinExistence type="predicted"/>
<protein>
    <submittedName>
        <fullName evidence="5">Nucleolar GTP-binding protein 1-like</fullName>
    </submittedName>
</protein>
<dbReference type="AlphaFoldDB" id="A0A9W3DRU9"/>
<feature type="domain" description="Nucleolar GTP-binding protein 1 Rossman-fold" evidence="2">
    <location>
        <begin position="237"/>
        <end position="282"/>
    </location>
</feature>
<keyword evidence="1" id="KW-0547">Nucleotide-binding</keyword>
<keyword evidence="1" id="KW-0342">GTP-binding</keyword>
<evidence type="ECO:0000259" key="2">
    <source>
        <dbReference type="Pfam" id="PF06858"/>
    </source>
</evidence>
<dbReference type="GeneID" id="108858006"/>
<organism evidence="4 5">
    <name type="scientific">Raphanus sativus</name>
    <name type="common">Radish</name>
    <name type="synonym">Raphanus raphanistrum var. sativus</name>
    <dbReference type="NCBI Taxonomy" id="3726"/>
    <lineage>
        <taxon>Eukaryota</taxon>
        <taxon>Viridiplantae</taxon>
        <taxon>Streptophyta</taxon>
        <taxon>Embryophyta</taxon>
        <taxon>Tracheophyta</taxon>
        <taxon>Spermatophyta</taxon>
        <taxon>Magnoliopsida</taxon>
        <taxon>eudicotyledons</taxon>
        <taxon>Gunneridae</taxon>
        <taxon>Pentapetalae</taxon>
        <taxon>rosids</taxon>
        <taxon>malvids</taxon>
        <taxon>Brassicales</taxon>
        <taxon>Brassicaceae</taxon>
        <taxon>Brassiceae</taxon>
        <taxon>Raphanus</taxon>
    </lineage>
</organism>
<dbReference type="Gene3D" id="1.20.120.1190">
    <property type="match status" value="1"/>
</dbReference>
<feature type="domain" description="NOG1 N-terminal helical" evidence="3">
    <location>
        <begin position="5"/>
        <end position="163"/>
    </location>
</feature>
<dbReference type="GO" id="GO:0005525">
    <property type="term" value="F:GTP binding"/>
    <property type="evidence" value="ECO:0007669"/>
    <property type="project" value="UniProtKB-KW"/>
</dbReference>
<dbReference type="InterPro" id="IPR010674">
    <property type="entry name" value="NOG1_Rossman_fold_dom"/>
</dbReference>
<dbReference type="OrthoDB" id="415015at2759"/>
<accession>A0A9W3DRU9</accession>
<gene>
    <name evidence="5" type="primary">LOC108858006</name>
</gene>
<evidence type="ECO:0000313" key="5">
    <source>
        <dbReference type="RefSeq" id="XP_056866497.1"/>
    </source>
</evidence>
<dbReference type="PANTHER" id="PTHR45759">
    <property type="entry name" value="NUCLEOLAR GTP-BINDING PROTEIN 1"/>
    <property type="match status" value="1"/>
</dbReference>
<evidence type="ECO:0000259" key="3">
    <source>
        <dbReference type="Pfam" id="PF17835"/>
    </source>
</evidence>
<dbReference type="InterPro" id="IPR041623">
    <property type="entry name" value="NOG1_N"/>
</dbReference>
<evidence type="ECO:0000313" key="4">
    <source>
        <dbReference type="Proteomes" id="UP000504610"/>
    </source>
</evidence>
<reference evidence="5" key="2">
    <citation type="submission" date="2025-08" db="UniProtKB">
        <authorList>
            <consortium name="RefSeq"/>
        </authorList>
    </citation>
    <scope>IDENTIFICATION</scope>
    <source>
        <tissue evidence="5">Leaf</tissue>
    </source>
</reference>
<dbReference type="Pfam" id="PF06858">
    <property type="entry name" value="NOG1"/>
    <property type="match status" value="1"/>
</dbReference>